<evidence type="ECO:0000256" key="1">
    <source>
        <dbReference type="SAM" id="MobiDB-lite"/>
    </source>
</evidence>
<name>A0AAV7HYR2_COTGL</name>
<dbReference type="Proteomes" id="UP000826195">
    <property type="component" value="Unassembled WGS sequence"/>
</dbReference>
<gene>
    <name evidence="2" type="ORF">KQX54_018891</name>
</gene>
<reference evidence="2 3" key="1">
    <citation type="journal article" date="2021" name="J. Hered.">
        <title>A chromosome-level genome assembly of the parasitoid wasp, Cotesia glomerata (Hymenoptera: Braconidae).</title>
        <authorList>
            <person name="Pinto B.J."/>
            <person name="Weis J.J."/>
            <person name="Gamble T."/>
            <person name="Ode P.J."/>
            <person name="Paul R."/>
            <person name="Zaspel J.M."/>
        </authorList>
    </citation>
    <scope>NUCLEOTIDE SEQUENCE [LARGE SCALE GENOMIC DNA]</scope>
    <source>
        <strain evidence="2">CgM1</strain>
    </source>
</reference>
<evidence type="ECO:0000313" key="3">
    <source>
        <dbReference type="Proteomes" id="UP000826195"/>
    </source>
</evidence>
<protein>
    <submittedName>
        <fullName evidence="2">Uncharacterized protein</fullName>
    </submittedName>
</protein>
<evidence type="ECO:0000313" key="2">
    <source>
        <dbReference type="EMBL" id="KAH0550354.1"/>
    </source>
</evidence>
<organism evidence="2 3">
    <name type="scientific">Cotesia glomerata</name>
    <name type="common">Lepidopteran parasitic wasp</name>
    <name type="synonym">Apanteles glomeratus</name>
    <dbReference type="NCBI Taxonomy" id="32391"/>
    <lineage>
        <taxon>Eukaryota</taxon>
        <taxon>Metazoa</taxon>
        <taxon>Ecdysozoa</taxon>
        <taxon>Arthropoda</taxon>
        <taxon>Hexapoda</taxon>
        <taxon>Insecta</taxon>
        <taxon>Pterygota</taxon>
        <taxon>Neoptera</taxon>
        <taxon>Endopterygota</taxon>
        <taxon>Hymenoptera</taxon>
        <taxon>Apocrita</taxon>
        <taxon>Ichneumonoidea</taxon>
        <taxon>Braconidae</taxon>
        <taxon>Microgastrinae</taxon>
        <taxon>Cotesia</taxon>
    </lineage>
</organism>
<dbReference type="EMBL" id="JAHXZJ010001864">
    <property type="protein sequence ID" value="KAH0550354.1"/>
    <property type="molecule type" value="Genomic_DNA"/>
</dbReference>
<dbReference type="AlphaFoldDB" id="A0AAV7HYR2"/>
<comment type="caution">
    <text evidence="2">The sequence shown here is derived from an EMBL/GenBank/DDBJ whole genome shotgun (WGS) entry which is preliminary data.</text>
</comment>
<accession>A0AAV7HYR2</accession>
<sequence length="102" mass="12276">MIRIPVLRLFQSNYFVLICLKHIYKLQQHQFKDHAVTKFAEGTVRSRKDVTEQQADDDGRTRRKKRKTATIIELRRTKKNIHPYDIDFLKNIPLIDREKLID</sequence>
<proteinExistence type="predicted"/>
<feature type="region of interest" description="Disordered" evidence="1">
    <location>
        <begin position="43"/>
        <end position="66"/>
    </location>
</feature>
<keyword evidence="3" id="KW-1185">Reference proteome</keyword>